<dbReference type="Proteomes" id="UP000077202">
    <property type="component" value="Unassembled WGS sequence"/>
</dbReference>
<proteinExistence type="predicted"/>
<evidence type="ECO:0000313" key="2">
    <source>
        <dbReference type="Proteomes" id="UP000077202"/>
    </source>
</evidence>
<evidence type="ECO:0000313" key="1">
    <source>
        <dbReference type="EMBL" id="OAE21616.1"/>
    </source>
</evidence>
<organism evidence="1 2">
    <name type="scientific">Marchantia polymorpha subsp. ruderalis</name>
    <dbReference type="NCBI Taxonomy" id="1480154"/>
    <lineage>
        <taxon>Eukaryota</taxon>
        <taxon>Viridiplantae</taxon>
        <taxon>Streptophyta</taxon>
        <taxon>Embryophyta</taxon>
        <taxon>Marchantiophyta</taxon>
        <taxon>Marchantiopsida</taxon>
        <taxon>Marchantiidae</taxon>
        <taxon>Marchantiales</taxon>
        <taxon>Marchantiaceae</taxon>
        <taxon>Marchantia</taxon>
    </lineage>
</organism>
<comment type="caution">
    <text evidence="1">The sequence shown here is derived from an EMBL/GenBank/DDBJ whole genome shotgun (WGS) entry which is preliminary data.</text>
</comment>
<protein>
    <submittedName>
        <fullName evidence="1">Uncharacterized protein</fullName>
    </submittedName>
</protein>
<name>A0A176VP71_MARPO</name>
<keyword evidence="2" id="KW-1185">Reference proteome</keyword>
<sequence>MPAAFENLAIAQHRDTLRYATIRGGGYRPSIRRFHVGDYVYLQQTAPTTLDVTAGRTILRVREVLPSGVLLLEGRDGVVWKDHVRNCAPCHLPNVDGTMDPSLAIVRAGLRCMLCGSAGQAARARWVYLVDMLTLLQDFTIMCYTPVIFCRSRHAKAHRVPNHIPGVSSAFPLPEAKASHVINCR</sequence>
<dbReference type="AlphaFoldDB" id="A0A176VP71"/>
<gene>
    <name evidence="1" type="ORF">AXG93_939s1240</name>
</gene>
<dbReference type="EMBL" id="LVLJ01003379">
    <property type="protein sequence ID" value="OAE21616.1"/>
    <property type="molecule type" value="Genomic_DNA"/>
</dbReference>
<accession>A0A176VP71</accession>
<reference evidence="1" key="1">
    <citation type="submission" date="2016-03" db="EMBL/GenBank/DDBJ databases">
        <title>Mechanisms controlling the formation of the plant cell surface in tip-growing cells are functionally conserved among land plants.</title>
        <authorList>
            <person name="Honkanen S."/>
            <person name="Jones V.A."/>
            <person name="Morieri G."/>
            <person name="Champion C."/>
            <person name="Hetherington A.J."/>
            <person name="Kelly S."/>
            <person name="Saint-Marcoux D."/>
            <person name="Proust H."/>
            <person name="Prescott H."/>
            <person name="Dolan L."/>
        </authorList>
    </citation>
    <scope>NUCLEOTIDE SEQUENCE [LARGE SCALE GENOMIC DNA]</scope>
    <source>
        <tissue evidence="1">Whole gametophyte</tissue>
    </source>
</reference>